<keyword evidence="6" id="KW-1133">Transmembrane helix</keyword>
<sequence>MVTLVGAAGGIGQPLGLLHKKNSSRIQGSATLSMALAAEYFVAALINALKGQKSVQCAYVKSNAVEGVDYFAGSLELGPNSVVILSKCGGRGVPFLLSKRQFCSLAESRRIDSVSMKIKAKIFEKTVGYVIGGFSAIGGLCIAIFVALWMHSNSVSEKINALTLGINDLKRHTDTEIHDLRRDTDADMKEIKPAATSGNAADKKQKKKRNFNTFHREKTETKDEDDLFDESQARLTEIMKNYRDRAAERRKGVGSTDEEIRQRLAGAYKAVPGNLFANSSLEEARRNEIQKSKYLGGDMEHTHLVKGLDFSLLNKVRTEILEHEVADKDDNDESKANLALSEGSKAANTKLAANICKVLFESKAPQRNDLFVRGRMAYVVELEDEEADVPSTLLRSVVDCPLDQSSENINADNLLINKLTQVLAYLRTDVKKRRKAADANELVKEATEIFEGLDEYEPVKERREKRGREEARKEAQKRTTSYFDSDGKERNRDDKERHREGKERERKREHQREKDEPSGVDANSTEEHLEKIKKRRMEQEDAYAELYPGGLGMLDAGGESDDEADYTQMDMGNRKGPVKRWDFETQDDYERYQSAREANPKAAYQFGVKTSGGRKTRKSTVAAKERKLDREMEKISKIWDNRSKTGGTESKVRY</sequence>
<reference evidence="10" key="3">
    <citation type="submission" date="2016-06" db="UniProtKB">
        <authorList>
            <consortium name="WormBaseParasite"/>
        </authorList>
    </citation>
    <scope>IDENTIFICATION</scope>
</reference>
<reference evidence="9" key="1">
    <citation type="submission" date="2013-12" db="EMBL/GenBank/DDBJ databases">
        <authorList>
            <person name="Aslett M."/>
        </authorList>
    </citation>
    <scope>NUCLEOTIDE SEQUENCE [LARGE SCALE GENOMIC DNA]</scope>
    <source>
        <strain evidence="9">Lindley</strain>
    </source>
</reference>
<dbReference type="WBParaSite" id="GPLIN_001028600">
    <property type="protein sequence ID" value="GPLIN_001028600"/>
    <property type="gene ID" value="GPLIN_001028600"/>
</dbReference>
<dbReference type="InterPro" id="IPR012492">
    <property type="entry name" value="RED_C"/>
</dbReference>
<accession>A0A183CBN5</accession>
<feature type="region of interest" description="Disordered" evidence="5">
    <location>
        <begin position="553"/>
        <end position="579"/>
    </location>
</feature>
<feature type="region of interest" description="Disordered" evidence="5">
    <location>
        <begin position="460"/>
        <end position="529"/>
    </location>
</feature>
<comment type="similarity">
    <text evidence="2">Belongs to the RED family.</text>
</comment>
<proteinExistence type="inferred from homology"/>
<organism evidence="9 10">
    <name type="scientific">Globodera pallida</name>
    <name type="common">Potato cyst nematode worm</name>
    <name type="synonym">Heterodera pallida</name>
    <dbReference type="NCBI Taxonomy" id="36090"/>
    <lineage>
        <taxon>Eukaryota</taxon>
        <taxon>Metazoa</taxon>
        <taxon>Ecdysozoa</taxon>
        <taxon>Nematoda</taxon>
        <taxon>Chromadorea</taxon>
        <taxon>Rhabditida</taxon>
        <taxon>Tylenchina</taxon>
        <taxon>Tylenchomorpha</taxon>
        <taxon>Tylenchoidea</taxon>
        <taxon>Heteroderidae</taxon>
        <taxon>Heteroderinae</taxon>
        <taxon>Globodera</taxon>
    </lineage>
</organism>
<evidence type="ECO:0000256" key="6">
    <source>
        <dbReference type="SAM" id="Phobius"/>
    </source>
</evidence>
<dbReference type="InterPro" id="IPR039896">
    <property type="entry name" value="Red-like"/>
</dbReference>
<dbReference type="Pfam" id="PF07807">
    <property type="entry name" value="RED_C"/>
    <property type="match status" value="1"/>
</dbReference>
<feature type="region of interest" description="Disordered" evidence="5">
    <location>
        <begin position="608"/>
        <end position="627"/>
    </location>
</feature>
<name>A0A183CBN5_GLOPA</name>
<dbReference type="PANTHER" id="PTHR12765">
    <property type="entry name" value="RED PROTEIN IK FACTOR CYTOKINE IK"/>
    <property type="match status" value="1"/>
</dbReference>
<feature type="domain" description="Protein RED C-terminal" evidence="7">
    <location>
        <begin position="543"/>
        <end position="649"/>
    </location>
</feature>
<evidence type="ECO:0000256" key="3">
    <source>
        <dbReference type="ARBA" id="ARBA00022737"/>
    </source>
</evidence>
<evidence type="ECO:0000259" key="7">
    <source>
        <dbReference type="Pfam" id="PF07807"/>
    </source>
</evidence>
<dbReference type="GO" id="GO:0016616">
    <property type="term" value="F:oxidoreductase activity, acting on the CH-OH group of donors, NAD or NADP as acceptor"/>
    <property type="evidence" value="ECO:0007669"/>
    <property type="project" value="InterPro"/>
</dbReference>
<dbReference type="InterPro" id="IPR015955">
    <property type="entry name" value="Lactate_DH/Glyco_Ohase_4_C"/>
</dbReference>
<keyword evidence="9" id="KW-1185">Reference proteome</keyword>
<feature type="compositionally biased region" description="Basic and acidic residues" evidence="5">
    <location>
        <begin position="485"/>
        <end position="517"/>
    </location>
</feature>
<feature type="transmembrane region" description="Helical" evidence="6">
    <location>
        <begin position="26"/>
        <end position="46"/>
    </location>
</feature>
<dbReference type="GO" id="GO:0005634">
    <property type="term" value="C:nucleus"/>
    <property type="evidence" value="ECO:0007669"/>
    <property type="project" value="UniProtKB-SubCell"/>
</dbReference>
<dbReference type="AlphaFoldDB" id="A0A183CBN5"/>
<evidence type="ECO:0000256" key="2">
    <source>
        <dbReference type="ARBA" id="ARBA00006660"/>
    </source>
</evidence>
<feature type="compositionally biased region" description="Basic and acidic residues" evidence="5">
    <location>
        <begin position="460"/>
        <end position="477"/>
    </location>
</feature>
<comment type="subcellular location">
    <subcellularLocation>
        <location evidence="1">Nucleus</location>
    </subcellularLocation>
</comment>
<evidence type="ECO:0000256" key="1">
    <source>
        <dbReference type="ARBA" id="ARBA00004123"/>
    </source>
</evidence>
<evidence type="ECO:0000256" key="4">
    <source>
        <dbReference type="ARBA" id="ARBA00023242"/>
    </source>
</evidence>
<reference evidence="9" key="2">
    <citation type="submission" date="2014-05" db="EMBL/GenBank/DDBJ databases">
        <title>The genome and life-stage specific transcriptomes of Globodera pallida elucidate key aspects of plant parasitism by a cyst nematode.</title>
        <authorList>
            <person name="Cotton J.A."/>
            <person name="Lilley C.J."/>
            <person name="Jones L.M."/>
            <person name="Kikuchi T."/>
            <person name="Reid A.J."/>
            <person name="Thorpe P."/>
            <person name="Tsai I.J."/>
            <person name="Beasley H."/>
            <person name="Blok V."/>
            <person name="Cock P.J.A."/>
            <person name="Van den Akker S.E."/>
            <person name="Holroyd N."/>
            <person name="Hunt M."/>
            <person name="Mantelin S."/>
            <person name="Naghra H."/>
            <person name="Pain A."/>
            <person name="Palomares-Rius J.E."/>
            <person name="Zarowiecki M."/>
            <person name="Berriman M."/>
            <person name="Jones J.T."/>
            <person name="Urwin P.E."/>
        </authorList>
    </citation>
    <scope>NUCLEOTIDE SEQUENCE [LARGE SCALE GENOMIC DNA]</scope>
    <source>
        <strain evidence="9">Lindley</strain>
    </source>
</reference>
<protein>
    <submittedName>
        <fullName evidence="10">RED_N domain-containing protein</fullName>
    </submittedName>
</protein>
<evidence type="ECO:0000256" key="5">
    <source>
        <dbReference type="SAM" id="MobiDB-lite"/>
    </source>
</evidence>
<feature type="domain" description="RED-like N-terminal" evidence="8">
    <location>
        <begin position="224"/>
        <end position="434"/>
    </location>
</feature>
<keyword evidence="3" id="KW-0677">Repeat</keyword>
<keyword evidence="4" id="KW-0539">Nucleus</keyword>
<dbReference type="Proteomes" id="UP000050741">
    <property type="component" value="Unassembled WGS sequence"/>
</dbReference>
<evidence type="ECO:0000259" key="8">
    <source>
        <dbReference type="Pfam" id="PF07808"/>
    </source>
</evidence>
<evidence type="ECO:0000313" key="9">
    <source>
        <dbReference type="Proteomes" id="UP000050741"/>
    </source>
</evidence>
<dbReference type="InterPro" id="IPR012916">
    <property type="entry name" value="RED_N"/>
</dbReference>
<keyword evidence="6" id="KW-0812">Transmembrane</keyword>
<feature type="transmembrane region" description="Helical" evidence="6">
    <location>
        <begin position="126"/>
        <end position="150"/>
    </location>
</feature>
<dbReference type="Pfam" id="PF07808">
    <property type="entry name" value="RED_N"/>
    <property type="match status" value="1"/>
</dbReference>
<keyword evidence="6" id="KW-0472">Membrane</keyword>
<evidence type="ECO:0000313" key="10">
    <source>
        <dbReference type="WBParaSite" id="GPLIN_001028600"/>
    </source>
</evidence>
<dbReference type="Gene3D" id="3.90.110.10">
    <property type="entry name" value="Lactate dehydrogenase/glycoside hydrolase, family 4, C-terminal"/>
    <property type="match status" value="1"/>
</dbReference>